<accession>A0A382LZT7</accession>
<dbReference type="EMBL" id="UINC01090286">
    <property type="protein sequence ID" value="SVC42090.1"/>
    <property type="molecule type" value="Genomic_DNA"/>
</dbReference>
<evidence type="ECO:0000256" key="2">
    <source>
        <dbReference type="SAM" id="Phobius"/>
    </source>
</evidence>
<feature type="non-terminal residue" evidence="3">
    <location>
        <position position="1"/>
    </location>
</feature>
<proteinExistence type="predicted"/>
<name>A0A382LZT7_9ZZZZ</name>
<keyword evidence="2" id="KW-0472">Membrane</keyword>
<gene>
    <name evidence="3" type="ORF">METZ01_LOCUS294944</name>
</gene>
<evidence type="ECO:0000313" key="3">
    <source>
        <dbReference type="EMBL" id="SVC42090.1"/>
    </source>
</evidence>
<protein>
    <submittedName>
        <fullName evidence="3">Uncharacterized protein</fullName>
    </submittedName>
</protein>
<feature type="region of interest" description="Disordered" evidence="1">
    <location>
        <begin position="1"/>
        <end position="51"/>
    </location>
</feature>
<feature type="non-terminal residue" evidence="3">
    <location>
        <position position="106"/>
    </location>
</feature>
<dbReference type="AlphaFoldDB" id="A0A382LZT7"/>
<reference evidence="3" key="1">
    <citation type="submission" date="2018-05" db="EMBL/GenBank/DDBJ databases">
        <authorList>
            <person name="Lanie J.A."/>
            <person name="Ng W.-L."/>
            <person name="Kazmierczak K.M."/>
            <person name="Andrzejewski T.M."/>
            <person name="Davidsen T.M."/>
            <person name="Wayne K.J."/>
            <person name="Tettelin H."/>
            <person name="Glass J.I."/>
            <person name="Rusch D."/>
            <person name="Podicherti R."/>
            <person name="Tsui H.-C.T."/>
            <person name="Winkler M.E."/>
        </authorList>
    </citation>
    <scope>NUCLEOTIDE SEQUENCE</scope>
</reference>
<evidence type="ECO:0000256" key="1">
    <source>
        <dbReference type="SAM" id="MobiDB-lite"/>
    </source>
</evidence>
<feature type="transmembrane region" description="Helical" evidence="2">
    <location>
        <begin position="61"/>
        <end position="81"/>
    </location>
</feature>
<sequence>VGARIGRRVTGSLQDVSDAPADGPVDGPADRPDSVEAPSHSLSGDHSVGGPAFRRTWPQRLLIGVNILLALGLFAGASRLASFEEAVGSIIRIDVPAGVLADLDVP</sequence>
<keyword evidence="2" id="KW-1133">Transmembrane helix</keyword>
<keyword evidence="2" id="KW-0812">Transmembrane</keyword>
<organism evidence="3">
    <name type="scientific">marine metagenome</name>
    <dbReference type="NCBI Taxonomy" id="408172"/>
    <lineage>
        <taxon>unclassified sequences</taxon>
        <taxon>metagenomes</taxon>
        <taxon>ecological metagenomes</taxon>
    </lineage>
</organism>